<sequence>MTFYGPAFPNEANTETLAASRQRFGNRSANMFFVRPARHAACPRRLKFMH</sequence>
<evidence type="ECO:0000313" key="1">
    <source>
        <dbReference type="EMBL" id="CAF4436902.1"/>
    </source>
</evidence>
<dbReference type="Proteomes" id="UP000663868">
    <property type="component" value="Unassembled WGS sequence"/>
</dbReference>
<accession>A0A820RL02</accession>
<protein>
    <submittedName>
        <fullName evidence="1">Uncharacterized protein</fullName>
    </submittedName>
</protein>
<proteinExistence type="predicted"/>
<gene>
    <name evidence="1" type="ORF">KXQ929_LOCUS53130</name>
</gene>
<reference evidence="1" key="1">
    <citation type="submission" date="2021-02" db="EMBL/GenBank/DDBJ databases">
        <authorList>
            <person name="Nowell W R."/>
        </authorList>
    </citation>
    <scope>NUCLEOTIDE SEQUENCE</scope>
</reference>
<comment type="caution">
    <text evidence="1">The sequence shown here is derived from an EMBL/GenBank/DDBJ whole genome shotgun (WGS) entry which is preliminary data.</text>
</comment>
<evidence type="ECO:0000313" key="2">
    <source>
        <dbReference type="Proteomes" id="UP000663868"/>
    </source>
</evidence>
<dbReference type="AlphaFoldDB" id="A0A820RL02"/>
<organism evidence="1 2">
    <name type="scientific">Adineta steineri</name>
    <dbReference type="NCBI Taxonomy" id="433720"/>
    <lineage>
        <taxon>Eukaryota</taxon>
        <taxon>Metazoa</taxon>
        <taxon>Spiralia</taxon>
        <taxon>Gnathifera</taxon>
        <taxon>Rotifera</taxon>
        <taxon>Eurotatoria</taxon>
        <taxon>Bdelloidea</taxon>
        <taxon>Adinetida</taxon>
        <taxon>Adinetidae</taxon>
        <taxon>Adineta</taxon>
    </lineage>
</organism>
<dbReference type="EMBL" id="CAJOBB010029433">
    <property type="protein sequence ID" value="CAF4436902.1"/>
    <property type="molecule type" value="Genomic_DNA"/>
</dbReference>
<feature type="non-terminal residue" evidence="1">
    <location>
        <position position="1"/>
    </location>
</feature>
<name>A0A820RL02_9BILA</name>